<evidence type="ECO:0000313" key="12">
    <source>
        <dbReference type="EMBL" id="AFO99060.1"/>
    </source>
</evidence>
<dbReference type="SUPFAM" id="SSF51316">
    <property type="entry name" value="Mss4-like"/>
    <property type="match status" value="1"/>
</dbReference>
<evidence type="ECO:0000256" key="4">
    <source>
        <dbReference type="ARBA" id="ARBA00022833"/>
    </source>
</evidence>
<dbReference type="FunFam" id="2.170.150.10:FF:000004">
    <property type="entry name" value="Guanine nucleotide exchange factor MSS4"/>
    <property type="match status" value="1"/>
</dbReference>
<feature type="compositionally biased region" description="Basic and acidic residues" evidence="11">
    <location>
        <begin position="1"/>
        <end position="11"/>
    </location>
</feature>
<evidence type="ECO:0000256" key="11">
    <source>
        <dbReference type="SAM" id="MobiDB-lite"/>
    </source>
</evidence>
<dbReference type="GO" id="GO:0015031">
    <property type="term" value="P:protein transport"/>
    <property type="evidence" value="ECO:0007669"/>
    <property type="project" value="UniProtKB-KW"/>
</dbReference>
<name>V9KLU7_CALMI</name>
<dbReference type="GO" id="GO:0008270">
    <property type="term" value="F:zinc ion binding"/>
    <property type="evidence" value="ECO:0007669"/>
    <property type="project" value="TreeGrafter"/>
</dbReference>
<keyword evidence="4" id="KW-0862">Zinc</keyword>
<sequence>METGERSRPEVGTEVPGGGGGGGGGGVSGEPEVRVGGAGLLGPSGRNGKTVVCARCGSTVLRPGAALYSRRELFLPSMRQSTALGPGNSSVEGDVLQEHWLVDDMYTFENVGFTKNVNSIKYLTCADCEIGPIGWHSLDDSKSFYIALKRVKHE</sequence>
<keyword evidence="6" id="KW-0007">Acetylation</keyword>
<evidence type="ECO:0000256" key="9">
    <source>
        <dbReference type="ARBA" id="ARBA00069715"/>
    </source>
</evidence>
<protein>
    <recommendedName>
        <fullName evidence="9">Guanine nucleotide exchange factor MSS4</fullName>
    </recommendedName>
    <alternativeName>
        <fullName evidence="10">Rab-interacting factor</fullName>
    </alternativeName>
</protein>
<evidence type="ECO:0000256" key="8">
    <source>
        <dbReference type="ARBA" id="ARBA00063928"/>
    </source>
</evidence>
<dbReference type="GO" id="GO:0016020">
    <property type="term" value="C:membrane"/>
    <property type="evidence" value="ECO:0007669"/>
    <property type="project" value="TreeGrafter"/>
</dbReference>
<dbReference type="GO" id="GO:0006892">
    <property type="term" value="P:post-Golgi vesicle-mediated transport"/>
    <property type="evidence" value="ECO:0007669"/>
    <property type="project" value="TreeGrafter"/>
</dbReference>
<dbReference type="InterPro" id="IPR011057">
    <property type="entry name" value="Mss4-like_sf"/>
</dbReference>
<organism evidence="12">
    <name type="scientific">Callorhinchus milii</name>
    <name type="common">Ghost shark</name>
    <dbReference type="NCBI Taxonomy" id="7868"/>
    <lineage>
        <taxon>Eukaryota</taxon>
        <taxon>Metazoa</taxon>
        <taxon>Chordata</taxon>
        <taxon>Craniata</taxon>
        <taxon>Vertebrata</taxon>
        <taxon>Chondrichthyes</taxon>
        <taxon>Holocephali</taxon>
        <taxon>Chimaeriformes</taxon>
        <taxon>Callorhinchidae</taxon>
        <taxon>Callorhinchus</taxon>
    </lineage>
</organism>
<comment type="function">
    <text evidence="7">Guanine-nucleotide-releasing protein that acts on members of the SEC4/YPT1/RAB subfamily. Stimulates GDP release from both YPT1, RAB3A and RAB10, but is less active on these proteins than on the SEC4 protein. Might play a general role in vesicular transport.</text>
</comment>
<evidence type="ECO:0000256" key="7">
    <source>
        <dbReference type="ARBA" id="ARBA00060031"/>
    </source>
</evidence>
<feature type="compositionally biased region" description="Gly residues" evidence="11">
    <location>
        <begin position="15"/>
        <end position="28"/>
    </location>
</feature>
<evidence type="ECO:0000256" key="3">
    <source>
        <dbReference type="ARBA" id="ARBA00022723"/>
    </source>
</evidence>
<comment type="subunit">
    <text evidence="8">Interacts with RAB8A.</text>
</comment>
<dbReference type="EMBL" id="JW866543">
    <property type="protein sequence ID" value="AFO99060.1"/>
    <property type="molecule type" value="mRNA"/>
</dbReference>
<dbReference type="AlphaFoldDB" id="V9KLU7"/>
<evidence type="ECO:0000256" key="2">
    <source>
        <dbReference type="ARBA" id="ARBA00022658"/>
    </source>
</evidence>
<accession>V9KLU7</accession>
<dbReference type="Gene3D" id="2.170.150.10">
    <property type="entry name" value="Metal Binding Protein, Guanine Nucleotide Exchange Factor, Chain A"/>
    <property type="match status" value="1"/>
</dbReference>
<dbReference type="GO" id="GO:0005829">
    <property type="term" value="C:cytosol"/>
    <property type="evidence" value="ECO:0007669"/>
    <property type="project" value="TreeGrafter"/>
</dbReference>
<keyword evidence="1" id="KW-0813">Transport</keyword>
<dbReference type="GO" id="GO:0005085">
    <property type="term" value="F:guanyl-nucleotide exchange factor activity"/>
    <property type="evidence" value="ECO:0007669"/>
    <property type="project" value="UniProtKB-KW"/>
</dbReference>
<dbReference type="PANTHER" id="PTHR13276">
    <property type="entry name" value="GUANINE NUCLEOTIDE EXCHANGE FACTOR MSS4"/>
    <property type="match status" value="1"/>
</dbReference>
<keyword evidence="5" id="KW-0653">Protein transport</keyword>
<dbReference type="PANTHER" id="PTHR13276:SF0">
    <property type="entry name" value="GUANINE NUCLEOTIDE EXCHANGE FACTOR MSS4"/>
    <property type="match status" value="1"/>
</dbReference>
<dbReference type="InterPro" id="IPR007515">
    <property type="entry name" value="Mss4"/>
</dbReference>
<dbReference type="CDD" id="cd00246">
    <property type="entry name" value="RabGEF"/>
    <property type="match status" value="1"/>
</dbReference>
<dbReference type="PROSITE" id="PS51796">
    <property type="entry name" value="MSS4"/>
    <property type="match status" value="1"/>
</dbReference>
<evidence type="ECO:0000256" key="6">
    <source>
        <dbReference type="ARBA" id="ARBA00022990"/>
    </source>
</evidence>
<evidence type="ECO:0000256" key="10">
    <source>
        <dbReference type="ARBA" id="ARBA00075505"/>
    </source>
</evidence>
<evidence type="ECO:0000256" key="1">
    <source>
        <dbReference type="ARBA" id="ARBA00022448"/>
    </source>
</evidence>
<dbReference type="Pfam" id="PF04421">
    <property type="entry name" value="Mss4"/>
    <property type="match status" value="1"/>
</dbReference>
<keyword evidence="2" id="KW-0344">Guanine-nucleotide releasing factor</keyword>
<evidence type="ECO:0000256" key="5">
    <source>
        <dbReference type="ARBA" id="ARBA00022927"/>
    </source>
</evidence>
<dbReference type="GO" id="GO:0007264">
    <property type="term" value="P:small GTPase-mediated signal transduction"/>
    <property type="evidence" value="ECO:0007669"/>
    <property type="project" value="InterPro"/>
</dbReference>
<dbReference type="InterPro" id="IPR011323">
    <property type="entry name" value="Mss4/transl-control_tumour"/>
</dbReference>
<reference evidence="12" key="1">
    <citation type="journal article" date="2014" name="Nature">
        <title>Elephant shark genome provides unique insights into gnathostome evolution.</title>
        <authorList>
            <consortium name="International Elephant Shark Genome Sequencing Consortium"/>
            <person name="Venkatesh B."/>
            <person name="Lee A.P."/>
            <person name="Ravi V."/>
            <person name="Maurya A.K."/>
            <person name="Lian M.M."/>
            <person name="Swann J.B."/>
            <person name="Ohta Y."/>
            <person name="Flajnik M.F."/>
            <person name="Sutoh Y."/>
            <person name="Kasahara M."/>
            <person name="Hoon S."/>
            <person name="Gangu V."/>
            <person name="Roy S.W."/>
            <person name="Irimia M."/>
            <person name="Korzh V."/>
            <person name="Kondrychyn I."/>
            <person name="Lim Z.W."/>
            <person name="Tay B.H."/>
            <person name="Tohari S."/>
            <person name="Kong K.W."/>
            <person name="Ho S."/>
            <person name="Lorente-Galdos B."/>
            <person name="Quilez J."/>
            <person name="Marques-Bonet T."/>
            <person name="Raney B.J."/>
            <person name="Ingham P.W."/>
            <person name="Tay A."/>
            <person name="Hillier L.W."/>
            <person name="Minx P."/>
            <person name="Boehm T."/>
            <person name="Wilson R.K."/>
            <person name="Brenner S."/>
            <person name="Warren W.C."/>
        </authorList>
    </citation>
    <scope>NUCLEOTIDE SEQUENCE</scope>
    <source>
        <tissue evidence="12">Testis</tissue>
    </source>
</reference>
<keyword evidence="3" id="KW-0479">Metal-binding</keyword>
<feature type="region of interest" description="Disordered" evidence="11">
    <location>
        <begin position="1"/>
        <end position="41"/>
    </location>
</feature>
<proteinExistence type="evidence at transcript level"/>